<name>A0A2Z7CUA4_9LAMI</name>
<sequence>MVQENKKVHMIKEDQLGEALDEKNRSKLIKGKTKSENRKPDQGSWLSSMFERDEFIVDNVEDEEEEEIRRQESVIVNNVDAYDDVKAESISLLLTCLKWGKPTEALKDKGHKVQHCQKIFERLQLCVQRIISAKKLYKSRAEHKHHKGDSGECVCASADEKLRNATQSSASRKFAHSMAAGVQAGSVPNCELVH</sequence>
<proteinExistence type="predicted"/>
<reference evidence="2 3" key="1">
    <citation type="journal article" date="2015" name="Proc. Natl. Acad. Sci. U.S.A.">
        <title>The resurrection genome of Boea hygrometrica: A blueprint for survival of dehydration.</title>
        <authorList>
            <person name="Xiao L."/>
            <person name="Yang G."/>
            <person name="Zhang L."/>
            <person name="Yang X."/>
            <person name="Zhao S."/>
            <person name="Ji Z."/>
            <person name="Zhou Q."/>
            <person name="Hu M."/>
            <person name="Wang Y."/>
            <person name="Chen M."/>
            <person name="Xu Y."/>
            <person name="Jin H."/>
            <person name="Xiao X."/>
            <person name="Hu G."/>
            <person name="Bao F."/>
            <person name="Hu Y."/>
            <person name="Wan P."/>
            <person name="Li L."/>
            <person name="Deng X."/>
            <person name="Kuang T."/>
            <person name="Xiang C."/>
            <person name="Zhu J.K."/>
            <person name="Oliver M.J."/>
            <person name="He Y."/>
        </authorList>
    </citation>
    <scope>NUCLEOTIDE SEQUENCE [LARGE SCALE GENOMIC DNA]</scope>
    <source>
        <strain evidence="3">cv. XS01</strain>
    </source>
</reference>
<evidence type="ECO:0000256" key="1">
    <source>
        <dbReference type="SAM" id="MobiDB-lite"/>
    </source>
</evidence>
<dbReference type="AlphaFoldDB" id="A0A2Z7CUA4"/>
<keyword evidence="3" id="KW-1185">Reference proteome</keyword>
<gene>
    <name evidence="2" type="ORF">F511_29732</name>
</gene>
<feature type="compositionally biased region" description="Basic and acidic residues" evidence="1">
    <location>
        <begin position="1"/>
        <end position="25"/>
    </location>
</feature>
<evidence type="ECO:0000313" key="3">
    <source>
        <dbReference type="Proteomes" id="UP000250235"/>
    </source>
</evidence>
<dbReference type="Proteomes" id="UP000250235">
    <property type="component" value="Unassembled WGS sequence"/>
</dbReference>
<feature type="region of interest" description="Disordered" evidence="1">
    <location>
        <begin position="1"/>
        <end position="44"/>
    </location>
</feature>
<accession>A0A2Z7CUA4</accession>
<evidence type="ECO:0000313" key="2">
    <source>
        <dbReference type="EMBL" id="KZV48279.1"/>
    </source>
</evidence>
<protein>
    <submittedName>
        <fullName evidence="2">Uncharacterized protein</fullName>
    </submittedName>
</protein>
<organism evidence="2 3">
    <name type="scientific">Dorcoceras hygrometricum</name>
    <dbReference type="NCBI Taxonomy" id="472368"/>
    <lineage>
        <taxon>Eukaryota</taxon>
        <taxon>Viridiplantae</taxon>
        <taxon>Streptophyta</taxon>
        <taxon>Embryophyta</taxon>
        <taxon>Tracheophyta</taxon>
        <taxon>Spermatophyta</taxon>
        <taxon>Magnoliopsida</taxon>
        <taxon>eudicotyledons</taxon>
        <taxon>Gunneridae</taxon>
        <taxon>Pentapetalae</taxon>
        <taxon>asterids</taxon>
        <taxon>lamiids</taxon>
        <taxon>Lamiales</taxon>
        <taxon>Gesneriaceae</taxon>
        <taxon>Didymocarpoideae</taxon>
        <taxon>Trichosporeae</taxon>
        <taxon>Loxocarpinae</taxon>
        <taxon>Dorcoceras</taxon>
    </lineage>
</organism>
<dbReference type="EMBL" id="KQ993976">
    <property type="protein sequence ID" value="KZV48279.1"/>
    <property type="molecule type" value="Genomic_DNA"/>
</dbReference>